<accession>A0A1I3Z9U2</accession>
<gene>
    <name evidence="4" type="ORF">SAMN02745775_102329</name>
</gene>
<dbReference type="Pfam" id="PF00583">
    <property type="entry name" value="Acetyltransf_1"/>
    <property type="match status" value="1"/>
</dbReference>
<dbReference type="AlphaFoldDB" id="A0A1I3Z9U2"/>
<dbReference type="CDD" id="cd04301">
    <property type="entry name" value="NAT_SF"/>
    <property type="match status" value="1"/>
</dbReference>
<dbReference type="PROSITE" id="PS51186">
    <property type="entry name" value="GNAT"/>
    <property type="match status" value="1"/>
</dbReference>
<name>A0A1I3Z9U2_9PROT</name>
<sequence length="152" mass="16469">MTLLIRPVAETPHVPTIAAWLHAQWWAAGGYSLAQTESFLRQATGPAAPCALVAERDGLPLGTATFDTDDLPARPDLSPWLASVLVAPEARRQGIATALVAAVEELAIAQGVRRLWLFTPDQAPFYAARGWVRSGAEEYRGSPVVLMHRDFP</sequence>
<dbReference type="SUPFAM" id="SSF55729">
    <property type="entry name" value="Acyl-CoA N-acyltransferases (Nat)"/>
    <property type="match status" value="1"/>
</dbReference>
<dbReference type="OrthoDB" id="9809751at2"/>
<evidence type="ECO:0000256" key="1">
    <source>
        <dbReference type="ARBA" id="ARBA00022679"/>
    </source>
</evidence>
<dbReference type="PANTHER" id="PTHR43877:SF2">
    <property type="entry name" value="AMINOALKYLPHOSPHONATE N-ACETYLTRANSFERASE-RELATED"/>
    <property type="match status" value="1"/>
</dbReference>
<keyword evidence="2" id="KW-0012">Acyltransferase</keyword>
<dbReference type="Proteomes" id="UP000199473">
    <property type="component" value="Unassembled WGS sequence"/>
</dbReference>
<dbReference type="InterPro" id="IPR050832">
    <property type="entry name" value="Bact_Acetyltransf"/>
</dbReference>
<keyword evidence="5" id="KW-1185">Reference proteome</keyword>
<dbReference type="InterPro" id="IPR000182">
    <property type="entry name" value="GNAT_dom"/>
</dbReference>
<dbReference type="EMBL" id="FOSQ01000002">
    <property type="protein sequence ID" value="SFK40864.1"/>
    <property type="molecule type" value="Genomic_DNA"/>
</dbReference>
<feature type="domain" description="N-acetyltransferase" evidence="3">
    <location>
        <begin position="3"/>
        <end position="152"/>
    </location>
</feature>
<dbReference type="GO" id="GO:0016747">
    <property type="term" value="F:acyltransferase activity, transferring groups other than amino-acyl groups"/>
    <property type="evidence" value="ECO:0007669"/>
    <property type="project" value="InterPro"/>
</dbReference>
<organism evidence="4 5">
    <name type="scientific">Falsiroseomonas stagni DSM 19981</name>
    <dbReference type="NCBI Taxonomy" id="1123062"/>
    <lineage>
        <taxon>Bacteria</taxon>
        <taxon>Pseudomonadati</taxon>
        <taxon>Pseudomonadota</taxon>
        <taxon>Alphaproteobacteria</taxon>
        <taxon>Acetobacterales</taxon>
        <taxon>Roseomonadaceae</taxon>
        <taxon>Falsiroseomonas</taxon>
    </lineage>
</organism>
<evidence type="ECO:0000313" key="5">
    <source>
        <dbReference type="Proteomes" id="UP000199473"/>
    </source>
</evidence>
<evidence type="ECO:0000313" key="4">
    <source>
        <dbReference type="EMBL" id="SFK40864.1"/>
    </source>
</evidence>
<dbReference type="RefSeq" id="WP_092958329.1">
    <property type="nucleotide sequence ID" value="NZ_FOSQ01000002.1"/>
</dbReference>
<dbReference type="InterPro" id="IPR016181">
    <property type="entry name" value="Acyl_CoA_acyltransferase"/>
</dbReference>
<proteinExistence type="predicted"/>
<evidence type="ECO:0000256" key="2">
    <source>
        <dbReference type="ARBA" id="ARBA00023315"/>
    </source>
</evidence>
<dbReference type="Gene3D" id="3.40.630.30">
    <property type="match status" value="1"/>
</dbReference>
<reference evidence="4 5" key="1">
    <citation type="submission" date="2016-10" db="EMBL/GenBank/DDBJ databases">
        <authorList>
            <person name="de Groot N.N."/>
        </authorList>
    </citation>
    <scope>NUCLEOTIDE SEQUENCE [LARGE SCALE GENOMIC DNA]</scope>
    <source>
        <strain evidence="4 5">DSM 19981</strain>
    </source>
</reference>
<dbReference type="STRING" id="1123062.SAMN02745775_102329"/>
<dbReference type="PANTHER" id="PTHR43877">
    <property type="entry name" value="AMINOALKYLPHOSPHONATE N-ACETYLTRANSFERASE-RELATED-RELATED"/>
    <property type="match status" value="1"/>
</dbReference>
<evidence type="ECO:0000259" key="3">
    <source>
        <dbReference type="PROSITE" id="PS51186"/>
    </source>
</evidence>
<protein>
    <submittedName>
        <fullName evidence="4">Acetyltransferase (GNAT) domain-containing protein</fullName>
    </submittedName>
</protein>
<keyword evidence="1 4" id="KW-0808">Transferase</keyword>